<dbReference type="STRING" id="1054996.SAMN05444414_11215"/>
<dbReference type="SUPFAM" id="SSF46785">
    <property type="entry name" value="Winged helix' DNA-binding domain"/>
    <property type="match status" value="1"/>
</dbReference>
<evidence type="ECO:0000313" key="7">
    <source>
        <dbReference type="Proteomes" id="UP000184191"/>
    </source>
</evidence>
<dbReference type="InterPro" id="IPR058163">
    <property type="entry name" value="LysR-type_TF_proteobact-type"/>
</dbReference>
<dbReference type="SUPFAM" id="SSF53850">
    <property type="entry name" value="Periplasmic binding protein-like II"/>
    <property type="match status" value="1"/>
</dbReference>
<reference evidence="7" key="1">
    <citation type="submission" date="2016-11" db="EMBL/GenBank/DDBJ databases">
        <authorList>
            <person name="Varghese N."/>
            <person name="Submissions S."/>
        </authorList>
    </citation>
    <scope>NUCLEOTIDE SEQUENCE [LARGE SCALE GENOMIC DNA]</scope>
    <source>
        <strain evidence="7">DSM 29327</strain>
    </source>
</reference>
<keyword evidence="3" id="KW-0238">DNA-binding</keyword>
<comment type="similarity">
    <text evidence="1">Belongs to the LysR transcriptional regulatory family.</text>
</comment>
<keyword evidence="2" id="KW-0805">Transcription regulation</keyword>
<dbReference type="Gene3D" id="3.40.190.290">
    <property type="match status" value="1"/>
</dbReference>
<dbReference type="PANTHER" id="PTHR30537:SF3">
    <property type="entry name" value="TRANSCRIPTIONAL REGULATORY PROTEIN"/>
    <property type="match status" value="1"/>
</dbReference>
<evidence type="ECO:0000256" key="2">
    <source>
        <dbReference type="ARBA" id="ARBA00023015"/>
    </source>
</evidence>
<gene>
    <name evidence="6" type="ORF">SAMN05444414_11215</name>
</gene>
<accession>A0A1M7A2R4</accession>
<evidence type="ECO:0000256" key="3">
    <source>
        <dbReference type="ARBA" id="ARBA00023125"/>
    </source>
</evidence>
<dbReference type="AlphaFoldDB" id="A0A1M7A2R4"/>
<dbReference type="PANTHER" id="PTHR30537">
    <property type="entry name" value="HTH-TYPE TRANSCRIPTIONAL REGULATOR"/>
    <property type="match status" value="1"/>
</dbReference>
<dbReference type="InterPro" id="IPR000847">
    <property type="entry name" value="LysR_HTH_N"/>
</dbReference>
<dbReference type="Proteomes" id="UP000184191">
    <property type="component" value="Unassembled WGS sequence"/>
</dbReference>
<protein>
    <submittedName>
        <fullName evidence="6">Transcriptional regulator, LysR family</fullName>
    </submittedName>
</protein>
<dbReference type="Pfam" id="PF00126">
    <property type="entry name" value="HTH_1"/>
    <property type="match status" value="1"/>
</dbReference>
<name>A0A1M7A2R4_9RHOB</name>
<dbReference type="Gene3D" id="1.10.10.10">
    <property type="entry name" value="Winged helix-like DNA-binding domain superfamily/Winged helix DNA-binding domain"/>
    <property type="match status" value="1"/>
</dbReference>
<evidence type="ECO:0000313" key="6">
    <source>
        <dbReference type="EMBL" id="SHL37041.1"/>
    </source>
</evidence>
<dbReference type="GO" id="GO:0006351">
    <property type="term" value="P:DNA-templated transcription"/>
    <property type="evidence" value="ECO:0007669"/>
    <property type="project" value="TreeGrafter"/>
</dbReference>
<dbReference type="PROSITE" id="PS50931">
    <property type="entry name" value="HTH_LYSR"/>
    <property type="match status" value="1"/>
</dbReference>
<dbReference type="InterPro" id="IPR036388">
    <property type="entry name" value="WH-like_DNA-bd_sf"/>
</dbReference>
<proteinExistence type="inferred from homology"/>
<keyword evidence="4" id="KW-0804">Transcription</keyword>
<dbReference type="InterPro" id="IPR005119">
    <property type="entry name" value="LysR_subst-bd"/>
</dbReference>
<organism evidence="6 7">
    <name type="scientific">Roseovarius marisflavi</name>
    <dbReference type="NCBI Taxonomy" id="1054996"/>
    <lineage>
        <taxon>Bacteria</taxon>
        <taxon>Pseudomonadati</taxon>
        <taxon>Pseudomonadota</taxon>
        <taxon>Alphaproteobacteria</taxon>
        <taxon>Rhodobacterales</taxon>
        <taxon>Roseobacteraceae</taxon>
        <taxon>Roseovarius</taxon>
    </lineage>
</organism>
<feature type="domain" description="HTH lysR-type" evidence="5">
    <location>
        <begin position="6"/>
        <end position="63"/>
    </location>
</feature>
<sequence length="293" mass="32045">MHGMELDWDDIKTILAVVRDGTLRRAAQTLGVNYTTVARRITRAETALGQKLFERLTEGYRPTELGLLAARHGEQMEQHQNALLRQLQGRDETLRGPLVITAPQILLNLHLVHVIDQFCSLHPEVELSVNAANDLVDLGRGRADLAVRVSDSPGDALTGLRLSDQHTAAFASPEVARRIAEAPDDPTGWIVYSQTKGVPAAALARNPRAFVRARFDDMIAMIGAAQAGLGVVRMPMFIGRGTPDLVQVPVMEPSPYAPIWAVAHADVWPGAKVSAFRALLKAYFREHGSAFRA</sequence>
<evidence type="ECO:0000256" key="1">
    <source>
        <dbReference type="ARBA" id="ARBA00009437"/>
    </source>
</evidence>
<dbReference type="Pfam" id="PF03466">
    <property type="entry name" value="LysR_substrate"/>
    <property type="match status" value="1"/>
</dbReference>
<evidence type="ECO:0000259" key="5">
    <source>
        <dbReference type="PROSITE" id="PS50931"/>
    </source>
</evidence>
<dbReference type="EMBL" id="FRBN01000012">
    <property type="protein sequence ID" value="SHL37041.1"/>
    <property type="molecule type" value="Genomic_DNA"/>
</dbReference>
<dbReference type="GO" id="GO:0043565">
    <property type="term" value="F:sequence-specific DNA binding"/>
    <property type="evidence" value="ECO:0007669"/>
    <property type="project" value="TreeGrafter"/>
</dbReference>
<evidence type="ECO:0000256" key="4">
    <source>
        <dbReference type="ARBA" id="ARBA00023163"/>
    </source>
</evidence>
<dbReference type="InterPro" id="IPR036390">
    <property type="entry name" value="WH_DNA-bd_sf"/>
</dbReference>
<keyword evidence="7" id="KW-1185">Reference proteome</keyword>
<dbReference type="GO" id="GO:0003700">
    <property type="term" value="F:DNA-binding transcription factor activity"/>
    <property type="evidence" value="ECO:0007669"/>
    <property type="project" value="InterPro"/>
</dbReference>